<name>A0A9P4J0E8_9PEZI</name>
<comment type="similarity">
    <text evidence="5">Belongs to the SAT4 family.</text>
</comment>
<dbReference type="GO" id="GO:0016020">
    <property type="term" value="C:membrane"/>
    <property type="evidence" value="ECO:0007669"/>
    <property type="project" value="UniProtKB-SubCell"/>
</dbReference>
<dbReference type="Proteomes" id="UP000799439">
    <property type="component" value="Unassembled WGS sequence"/>
</dbReference>
<dbReference type="OrthoDB" id="3923077at2759"/>
<accession>A0A9P4J0E8</accession>
<dbReference type="AlphaFoldDB" id="A0A9P4J0E8"/>
<feature type="transmembrane region" description="Helical" evidence="6">
    <location>
        <begin position="20"/>
        <end position="40"/>
    </location>
</feature>
<keyword evidence="4 6" id="KW-0472">Membrane</keyword>
<evidence type="ECO:0000256" key="6">
    <source>
        <dbReference type="SAM" id="Phobius"/>
    </source>
</evidence>
<dbReference type="EMBL" id="ML996087">
    <property type="protein sequence ID" value="KAF2152061.1"/>
    <property type="molecule type" value="Genomic_DNA"/>
</dbReference>
<evidence type="ECO:0000259" key="7">
    <source>
        <dbReference type="Pfam" id="PF20684"/>
    </source>
</evidence>
<dbReference type="PANTHER" id="PTHR33048">
    <property type="entry name" value="PTH11-LIKE INTEGRAL MEMBRANE PROTEIN (AFU_ORTHOLOGUE AFUA_5G11245)"/>
    <property type="match status" value="1"/>
</dbReference>
<evidence type="ECO:0000256" key="1">
    <source>
        <dbReference type="ARBA" id="ARBA00004141"/>
    </source>
</evidence>
<dbReference type="InterPro" id="IPR052337">
    <property type="entry name" value="SAT4-like"/>
</dbReference>
<organism evidence="8 9">
    <name type="scientific">Myriangium duriaei CBS 260.36</name>
    <dbReference type="NCBI Taxonomy" id="1168546"/>
    <lineage>
        <taxon>Eukaryota</taxon>
        <taxon>Fungi</taxon>
        <taxon>Dikarya</taxon>
        <taxon>Ascomycota</taxon>
        <taxon>Pezizomycotina</taxon>
        <taxon>Dothideomycetes</taxon>
        <taxon>Dothideomycetidae</taxon>
        <taxon>Myriangiales</taxon>
        <taxon>Myriangiaceae</taxon>
        <taxon>Myriangium</taxon>
    </lineage>
</organism>
<protein>
    <recommendedName>
        <fullName evidence="7">Rhodopsin domain-containing protein</fullName>
    </recommendedName>
</protein>
<keyword evidence="3 6" id="KW-1133">Transmembrane helix</keyword>
<feature type="transmembrane region" description="Helical" evidence="6">
    <location>
        <begin position="128"/>
        <end position="147"/>
    </location>
</feature>
<evidence type="ECO:0000256" key="2">
    <source>
        <dbReference type="ARBA" id="ARBA00022692"/>
    </source>
</evidence>
<evidence type="ECO:0000256" key="3">
    <source>
        <dbReference type="ARBA" id="ARBA00022989"/>
    </source>
</evidence>
<comment type="caution">
    <text evidence="8">The sequence shown here is derived from an EMBL/GenBank/DDBJ whole genome shotgun (WGS) entry which is preliminary data.</text>
</comment>
<evidence type="ECO:0000256" key="4">
    <source>
        <dbReference type="ARBA" id="ARBA00023136"/>
    </source>
</evidence>
<comment type="subcellular location">
    <subcellularLocation>
        <location evidence="1">Membrane</location>
        <topology evidence="1">Multi-pass membrane protein</topology>
    </subcellularLocation>
</comment>
<dbReference type="Pfam" id="PF20684">
    <property type="entry name" value="Fung_rhodopsin"/>
    <property type="match status" value="1"/>
</dbReference>
<feature type="transmembrane region" description="Helical" evidence="6">
    <location>
        <begin position="97"/>
        <end position="121"/>
    </location>
</feature>
<reference evidence="8" key="1">
    <citation type="journal article" date="2020" name="Stud. Mycol.">
        <title>101 Dothideomycetes genomes: a test case for predicting lifestyles and emergence of pathogens.</title>
        <authorList>
            <person name="Haridas S."/>
            <person name="Albert R."/>
            <person name="Binder M."/>
            <person name="Bloem J."/>
            <person name="Labutti K."/>
            <person name="Salamov A."/>
            <person name="Andreopoulos B."/>
            <person name="Baker S."/>
            <person name="Barry K."/>
            <person name="Bills G."/>
            <person name="Bluhm B."/>
            <person name="Cannon C."/>
            <person name="Castanera R."/>
            <person name="Culley D."/>
            <person name="Daum C."/>
            <person name="Ezra D."/>
            <person name="Gonzalez J."/>
            <person name="Henrissat B."/>
            <person name="Kuo A."/>
            <person name="Liang C."/>
            <person name="Lipzen A."/>
            <person name="Lutzoni F."/>
            <person name="Magnuson J."/>
            <person name="Mondo S."/>
            <person name="Nolan M."/>
            <person name="Ohm R."/>
            <person name="Pangilinan J."/>
            <person name="Park H.-J."/>
            <person name="Ramirez L."/>
            <person name="Alfaro M."/>
            <person name="Sun H."/>
            <person name="Tritt A."/>
            <person name="Yoshinaga Y."/>
            <person name="Zwiers L.-H."/>
            <person name="Turgeon B."/>
            <person name="Goodwin S."/>
            <person name="Spatafora J."/>
            <person name="Crous P."/>
            <person name="Grigoriev I."/>
        </authorList>
    </citation>
    <scope>NUCLEOTIDE SEQUENCE</scope>
    <source>
        <strain evidence="8">CBS 260.36</strain>
    </source>
</reference>
<dbReference type="InterPro" id="IPR049326">
    <property type="entry name" value="Rhodopsin_dom_fungi"/>
</dbReference>
<feature type="transmembrane region" description="Helical" evidence="6">
    <location>
        <begin position="212"/>
        <end position="237"/>
    </location>
</feature>
<proteinExistence type="inferred from homology"/>
<evidence type="ECO:0000313" key="9">
    <source>
        <dbReference type="Proteomes" id="UP000799439"/>
    </source>
</evidence>
<keyword evidence="9" id="KW-1185">Reference proteome</keyword>
<evidence type="ECO:0000256" key="5">
    <source>
        <dbReference type="ARBA" id="ARBA00038359"/>
    </source>
</evidence>
<feature type="domain" description="Rhodopsin" evidence="7">
    <location>
        <begin position="36"/>
        <end position="275"/>
    </location>
</feature>
<feature type="transmembrane region" description="Helical" evidence="6">
    <location>
        <begin position="249"/>
        <end position="269"/>
    </location>
</feature>
<feature type="transmembrane region" description="Helical" evidence="6">
    <location>
        <begin position="52"/>
        <end position="77"/>
    </location>
</feature>
<gene>
    <name evidence="8" type="ORF">K461DRAFT_322177</name>
</gene>
<feature type="transmembrane region" description="Helical" evidence="6">
    <location>
        <begin position="176"/>
        <end position="200"/>
    </location>
</feature>
<sequence length="349" mass="38802">MGDARPIPLPMLIENIHLDQRMGGAFLVLVILAVAVRMYVRLRMTKHFDTQDWAMVLTFFCTVIHICTNIANCSISLKLVDGDNRVLPTFIQLYRTIGFTYVLSLILLKISVGYFFLYIFSQQRFHRFFIYIIMVLSTIFGVVYVPFGVFSCAQFKTYPGQLSNCSKQIQDTASVFFVLFAVVTILGDFAFSAMGCAALWTAKLQRATKISACLLLCFGTIGGIASVVRLSLFLLPADNAAKEARQEMYLIRWMLVELSFSVVAANLVMTKPLFQAVMLKFGFMDASGSNSIDGVTRAPAFANPRGLSDADLRDEYLLAGVKSTARADSTSEVFSQFNNSRAASRVEVV</sequence>
<evidence type="ECO:0000313" key="8">
    <source>
        <dbReference type="EMBL" id="KAF2152061.1"/>
    </source>
</evidence>
<dbReference type="PANTHER" id="PTHR33048:SF96">
    <property type="entry name" value="INTEGRAL MEMBRANE PROTEIN"/>
    <property type="match status" value="1"/>
</dbReference>
<keyword evidence="2 6" id="KW-0812">Transmembrane</keyword>